<accession>A0A075MSA4</accession>
<dbReference type="Proteomes" id="UP000028194">
    <property type="component" value="Chromosome"/>
</dbReference>
<dbReference type="STRING" id="1459636.NTE_01936"/>
<dbReference type="KEGG" id="nev:NTE_01936"/>
<feature type="transmembrane region" description="Helical" evidence="1">
    <location>
        <begin position="6"/>
        <end position="25"/>
    </location>
</feature>
<gene>
    <name evidence="2" type="ORF">NTE_01936</name>
</gene>
<dbReference type="EMBL" id="CP007174">
    <property type="protein sequence ID" value="AIF83995.1"/>
    <property type="molecule type" value="Genomic_DNA"/>
</dbReference>
<keyword evidence="1" id="KW-1133">Transmembrane helix</keyword>
<reference evidence="2 3" key="1">
    <citation type="journal article" date="2014" name="PLoS ONE">
        <title>Genome Sequence of Candidatus Nitrososphaera evergladensis from Group I.1b Enriched from Everglades Soil Reveals Novel Genomic Features of the Ammonia-Oxidizing Archaea.</title>
        <authorList>
            <person name="Zhalnina K.V."/>
            <person name="Dias R."/>
            <person name="Leonard M.T."/>
            <person name="Dorr de Quadros P."/>
            <person name="Camargo F.A."/>
            <person name="Drew J.C."/>
            <person name="Farmerie W.G."/>
            <person name="Daroub S.H."/>
            <person name="Triplett E.W."/>
        </authorList>
    </citation>
    <scope>NUCLEOTIDE SEQUENCE [LARGE SCALE GENOMIC DNA]</scope>
    <source>
        <strain evidence="2 3">SR1</strain>
    </source>
</reference>
<dbReference type="HOGENOM" id="CLU_218574_0_0_2"/>
<evidence type="ECO:0000313" key="3">
    <source>
        <dbReference type="Proteomes" id="UP000028194"/>
    </source>
</evidence>
<keyword evidence="1" id="KW-0472">Membrane</keyword>
<protein>
    <submittedName>
        <fullName evidence="2">Uncharacterized protein</fullName>
    </submittedName>
</protein>
<keyword evidence="3" id="KW-1185">Reference proteome</keyword>
<sequence length="35" mass="4216">MTRQDVMIIAMLFSMAASLFTIYKVKRWEKKYDIS</sequence>
<name>A0A075MSA4_9ARCH</name>
<organism evidence="2 3">
    <name type="scientific">Candidatus Nitrososphaera evergladensis SR1</name>
    <dbReference type="NCBI Taxonomy" id="1459636"/>
    <lineage>
        <taxon>Archaea</taxon>
        <taxon>Nitrososphaerota</taxon>
        <taxon>Nitrososphaeria</taxon>
        <taxon>Nitrososphaerales</taxon>
        <taxon>Nitrososphaeraceae</taxon>
        <taxon>Nitrososphaera</taxon>
    </lineage>
</organism>
<evidence type="ECO:0000256" key="1">
    <source>
        <dbReference type="SAM" id="Phobius"/>
    </source>
</evidence>
<dbReference type="AlphaFoldDB" id="A0A075MSA4"/>
<proteinExistence type="predicted"/>
<evidence type="ECO:0000313" key="2">
    <source>
        <dbReference type="EMBL" id="AIF83995.1"/>
    </source>
</evidence>
<keyword evidence="1" id="KW-0812">Transmembrane</keyword>